<feature type="region of interest" description="Disordered" evidence="2">
    <location>
        <begin position="211"/>
        <end position="232"/>
    </location>
</feature>
<keyword evidence="1" id="KW-0175">Coiled coil</keyword>
<evidence type="ECO:0000313" key="4">
    <source>
        <dbReference type="EMBL" id="GAT43023.1"/>
    </source>
</evidence>
<dbReference type="EMBL" id="DF838479">
    <property type="protein sequence ID" value="GAT43023.1"/>
    <property type="molecule type" value="Genomic_DNA"/>
</dbReference>
<dbReference type="Proteomes" id="UP000815677">
    <property type="component" value="Unassembled WGS sequence"/>
</dbReference>
<feature type="coiled-coil region" evidence="1">
    <location>
        <begin position="184"/>
        <end position="211"/>
    </location>
</feature>
<evidence type="ECO:0000256" key="1">
    <source>
        <dbReference type="SAM" id="Coils"/>
    </source>
</evidence>
<keyword evidence="3" id="KW-0472">Membrane</keyword>
<accession>A0ABQ0KW71</accession>
<keyword evidence="5" id="KW-1185">Reference proteome</keyword>
<evidence type="ECO:0000313" key="5">
    <source>
        <dbReference type="Proteomes" id="UP000815677"/>
    </source>
</evidence>
<proteinExistence type="predicted"/>
<protein>
    <submittedName>
        <fullName evidence="4">Uncharacterized protein</fullName>
    </submittedName>
</protein>
<reference evidence="4" key="1">
    <citation type="submission" date="2014-09" db="EMBL/GenBank/DDBJ databases">
        <title>Genome sequence of the luminous mushroom Mycena chlorophos for searching fungal bioluminescence genes.</title>
        <authorList>
            <person name="Tanaka Y."/>
            <person name="Kasuga D."/>
            <person name="Oba Y."/>
            <person name="Hase S."/>
            <person name="Sato K."/>
            <person name="Oba Y."/>
            <person name="Sakakibara Y."/>
        </authorList>
    </citation>
    <scope>NUCLEOTIDE SEQUENCE</scope>
</reference>
<keyword evidence="3" id="KW-1133">Transmembrane helix</keyword>
<name>A0ABQ0KW71_MYCCL</name>
<gene>
    <name evidence="4" type="ORF">MCHLO_00716</name>
</gene>
<feature type="compositionally biased region" description="Low complexity" evidence="2">
    <location>
        <begin position="174"/>
        <end position="183"/>
    </location>
</feature>
<feature type="region of interest" description="Disordered" evidence="2">
    <location>
        <begin position="160"/>
        <end position="184"/>
    </location>
</feature>
<feature type="coiled-coil region" evidence="1">
    <location>
        <begin position="128"/>
        <end position="155"/>
    </location>
</feature>
<feature type="transmembrane region" description="Helical" evidence="3">
    <location>
        <begin position="41"/>
        <end position="62"/>
    </location>
</feature>
<sequence length="232" mass="25097">MPPLSIGARAGATQSVFAGILPQEILVANLKRENSILQAEIVGPTIAVVSMLIALAGLAIWLSNRRIRAEDEEAQRRQKKIQQINLDPELETLENIPPIPGLVRGTVPIPEPSSSRGATITTVRTERQQDIAKEVNRTREQVAELVEEVRSTRSASLAASTSAGVNGRARRSAAGRMGSAAPSTREMELRLAEALQQIERLNARIGELESHARSSWALGETDVPPPGYYDGI</sequence>
<feature type="compositionally biased region" description="Pro residues" evidence="2">
    <location>
        <begin position="223"/>
        <end position="232"/>
    </location>
</feature>
<organism evidence="4 5">
    <name type="scientific">Mycena chlorophos</name>
    <name type="common">Agaric fungus</name>
    <name type="synonym">Agaricus chlorophos</name>
    <dbReference type="NCBI Taxonomy" id="658473"/>
    <lineage>
        <taxon>Eukaryota</taxon>
        <taxon>Fungi</taxon>
        <taxon>Dikarya</taxon>
        <taxon>Basidiomycota</taxon>
        <taxon>Agaricomycotina</taxon>
        <taxon>Agaricomycetes</taxon>
        <taxon>Agaricomycetidae</taxon>
        <taxon>Agaricales</taxon>
        <taxon>Marasmiineae</taxon>
        <taxon>Mycenaceae</taxon>
        <taxon>Mycena</taxon>
    </lineage>
</organism>
<evidence type="ECO:0000256" key="3">
    <source>
        <dbReference type="SAM" id="Phobius"/>
    </source>
</evidence>
<keyword evidence="3" id="KW-0812">Transmembrane</keyword>
<evidence type="ECO:0000256" key="2">
    <source>
        <dbReference type="SAM" id="MobiDB-lite"/>
    </source>
</evidence>